<evidence type="ECO:0000256" key="3">
    <source>
        <dbReference type="ARBA" id="ARBA00022989"/>
    </source>
</evidence>
<name>A0AAN6S3H7_9PEZI</name>
<gene>
    <name evidence="9" type="ORF">QBC46DRAFT_364621</name>
</gene>
<feature type="transmembrane region" description="Helical" evidence="7">
    <location>
        <begin position="244"/>
        <end position="262"/>
    </location>
</feature>
<evidence type="ECO:0000256" key="6">
    <source>
        <dbReference type="SAM" id="MobiDB-lite"/>
    </source>
</evidence>
<evidence type="ECO:0000256" key="1">
    <source>
        <dbReference type="ARBA" id="ARBA00004141"/>
    </source>
</evidence>
<protein>
    <recommendedName>
        <fullName evidence="8">Rhodopsin domain-containing protein</fullName>
    </recommendedName>
</protein>
<comment type="similarity">
    <text evidence="5">Belongs to the SAT4 family.</text>
</comment>
<feature type="transmembrane region" description="Helical" evidence="7">
    <location>
        <begin position="89"/>
        <end position="113"/>
    </location>
</feature>
<keyword evidence="3 7" id="KW-1133">Transmembrane helix</keyword>
<feature type="transmembrane region" description="Helical" evidence="7">
    <location>
        <begin position="206"/>
        <end position="224"/>
    </location>
</feature>
<feature type="domain" description="Rhodopsin" evidence="8">
    <location>
        <begin position="32"/>
        <end position="268"/>
    </location>
</feature>
<dbReference type="EMBL" id="MU853806">
    <property type="protein sequence ID" value="KAK3939752.1"/>
    <property type="molecule type" value="Genomic_DNA"/>
</dbReference>
<dbReference type="Proteomes" id="UP001303473">
    <property type="component" value="Unassembled WGS sequence"/>
</dbReference>
<proteinExistence type="inferred from homology"/>
<evidence type="ECO:0000256" key="5">
    <source>
        <dbReference type="ARBA" id="ARBA00038359"/>
    </source>
</evidence>
<feature type="transmembrane region" description="Helical" evidence="7">
    <location>
        <begin position="48"/>
        <end position="69"/>
    </location>
</feature>
<feature type="region of interest" description="Disordered" evidence="6">
    <location>
        <begin position="303"/>
        <end position="344"/>
    </location>
</feature>
<keyword evidence="4 7" id="KW-0472">Membrane</keyword>
<organism evidence="9 10">
    <name type="scientific">Diplogelasinospora grovesii</name>
    <dbReference type="NCBI Taxonomy" id="303347"/>
    <lineage>
        <taxon>Eukaryota</taxon>
        <taxon>Fungi</taxon>
        <taxon>Dikarya</taxon>
        <taxon>Ascomycota</taxon>
        <taxon>Pezizomycotina</taxon>
        <taxon>Sordariomycetes</taxon>
        <taxon>Sordariomycetidae</taxon>
        <taxon>Sordariales</taxon>
        <taxon>Diplogelasinosporaceae</taxon>
        <taxon>Diplogelasinospora</taxon>
    </lineage>
</organism>
<evidence type="ECO:0000259" key="8">
    <source>
        <dbReference type="Pfam" id="PF20684"/>
    </source>
</evidence>
<dbReference type="Pfam" id="PF20684">
    <property type="entry name" value="Fung_rhodopsin"/>
    <property type="match status" value="1"/>
</dbReference>
<dbReference type="InterPro" id="IPR049326">
    <property type="entry name" value="Rhodopsin_dom_fungi"/>
</dbReference>
<dbReference type="PANTHER" id="PTHR33048:SF96">
    <property type="entry name" value="INTEGRAL MEMBRANE PROTEIN"/>
    <property type="match status" value="1"/>
</dbReference>
<evidence type="ECO:0000256" key="4">
    <source>
        <dbReference type="ARBA" id="ARBA00023136"/>
    </source>
</evidence>
<dbReference type="PANTHER" id="PTHR33048">
    <property type="entry name" value="PTH11-LIKE INTEGRAL MEMBRANE PROTEIN (AFU_ORTHOLOGUE AFUA_5G11245)"/>
    <property type="match status" value="1"/>
</dbReference>
<evidence type="ECO:0000313" key="9">
    <source>
        <dbReference type="EMBL" id="KAK3939752.1"/>
    </source>
</evidence>
<dbReference type="InterPro" id="IPR052337">
    <property type="entry name" value="SAT4-like"/>
</dbReference>
<keyword evidence="2 7" id="KW-0812">Transmembrane</keyword>
<feature type="transmembrane region" description="Helical" evidence="7">
    <location>
        <begin position="12"/>
        <end position="36"/>
    </location>
</feature>
<evidence type="ECO:0000313" key="10">
    <source>
        <dbReference type="Proteomes" id="UP001303473"/>
    </source>
</evidence>
<feature type="compositionally biased region" description="Polar residues" evidence="6">
    <location>
        <begin position="331"/>
        <end position="344"/>
    </location>
</feature>
<comment type="caution">
    <text evidence="9">The sequence shown here is derived from an EMBL/GenBank/DDBJ whole genome shotgun (WGS) entry which is preliminary data.</text>
</comment>
<feature type="transmembrane region" description="Helical" evidence="7">
    <location>
        <begin position="171"/>
        <end position="194"/>
    </location>
</feature>
<comment type="subcellular location">
    <subcellularLocation>
        <location evidence="1">Membrane</location>
        <topology evidence="1">Multi-pass membrane protein</topology>
    </subcellularLocation>
</comment>
<keyword evidence="10" id="KW-1185">Reference proteome</keyword>
<feature type="transmembrane region" description="Helical" evidence="7">
    <location>
        <begin position="125"/>
        <end position="146"/>
    </location>
</feature>
<reference evidence="10" key="1">
    <citation type="journal article" date="2023" name="Mol. Phylogenet. Evol.">
        <title>Genome-scale phylogeny and comparative genomics of the fungal order Sordariales.</title>
        <authorList>
            <person name="Hensen N."/>
            <person name="Bonometti L."/>
            <person name="Westerberg I."/>
            <person name="Brannstrom I.O."/>
            <person name="Guillou S."/>
            <person name="Cros-Aarteil S."/>
            <person name="Calhoun S."/>
            <person name="Haridas S."/>
            <person name="Kuo A."/>
            <person name="Mondo S."/>
            <person name="Pangilinan J."/>
            <person name="Riley R."/>
            <person name="LaButti K."/>
            <person name="Andreopoulos B."/>
            <person name="Lipzen A."/>
            <person name="Chen C."/>
            <person name="Yan M."/>
            <person name="Daum C."/>
            <person name="Ng V."/>
            <person name="Clum A."/>
            <person name="Steindorff A."/>
            <person name="Ohm R.A."/>
            <person name="Martin F."/>
            <person name="Silar P."/>
            <person name="Natvig D.O."/>
            <person name="Lalanne C."/>
            <person name="Gautier V."/>
            <person name="Ament-Velasquez S.L."/>
            <person name="Kruys A."/>
            <person name="Hutchinson M.I."/>
            <person name="Powell A.J."/>
            <person name="Barry K."/>
            <person name="Miller A.N."/>
            <person name="Grigoriev I.V."/>
            <person name="Debuchy R."/>
            <person name="Gladieux P."/>
            <person name="Hiltunen Thoren M."/>
            <person name="Johannesson H."/>
        </authorList>
    </citation>
    <scope>NUCLEOTIDE SEQUENCE [LARGE SCALE GENOMIC DNA]</scope>
    <source>
        <strain evidence="10">CBS 340.73</strain>
    </source>
</reference>
<sequence>MPSGRQKNQNAGPALLAVTSTLWCLAVVTTGLRLCTRRALGMTSWDDYTIGLTALLATIRFGFQIGQARHGNGRHRVYLSEEDYINNTMLGWFAMVFLFASACFLKISICLLILRIKDTRPLKMLLYTVMAGLVATNFGVIVELIAQCNPISHYWRPTEGGRCWDIRVRIYTIYITIGFSILTDLLCSFLPLVVIWTLTIPLKTKAAVWALTSLGLLATGFGVARAGSLSLTTDDMSWTYCTAAIWSNVELFIGIIAANMALTRSLWRFLRHGTKWDDPRTMHDSYAFSSTIPGPASYFNGAPGVRDGDSDLEDLPSTLDGSPSLRRSRSPADSANSTHPCTQA</sequence>
<accession>A0AAN6S3H7</accession>
<dbReference type="GO" id="GO:0016020">
    <property type="term" value="C:membrane"/>
    <property type="evidence" value="ECO:0007669"/>
    <property type="project" value="UniProtKB-SubCell"/>
</dbReference>
<evidence type="ECO:0000256" key="7">
    <source>
        <dbReference type="SAM" id="Phobius"/>
    </source>
</evidence>
<evidence type="ECO:0000256" key="2">
    <source>
        <dbReference type="ARBA" id="ARBA00022692"/>
    </source>
</evidence>
<dbReference type="AlphaFoldDB" id="A0AAN6S3H7"/>